<name>A0AC59ZXU8_RANTA</name>
<evidence type="ECO:0000313" key="1">
    <source>
        <dbReference type="EMBL" id="CAN0526417.1"/>
    </source>
</evidence>
<protein>
    <submittedName>
        <fullName evidence="1">Uncharacterized protein</fullName>
    </submittedName>
</protein>
<reference evidence="1" key="1">
    <citation type="submission" date="2023-05" db="EMBL/GenBank/DDBJ databases">
        <authorList>
            <consortium name="ELIXIR-Norway"/>
        </authorList>
    </citation>
    <scope>NUCLEOTIDE SEQUENCE</scope>
</reference>
<reference evidence="1" key="2">
    <citation type="submission" date="2025-03" db="EMBL/GenBank/DDBJ databases">
        <authorList>
            <consortium name="ELIXIR-Norway"/>
            <consortium name="Elixir Norway"/>
        </authorList>
    </citation>
    <scope>NUCLEOTIDE SEQUENCE</scope>
</reference>
<dbReference type="EMBL" id="OX596089">
    <property type="protein sequence ID" value="CAN0526417.1"/>
    <property type="molecule type" value="Genomic_DNA"/>
</dbReference>
<accession>A0AC59ZXU8</accession>
<sequence>MQPHPALEIPSSQGKPQRSGLETQLLLTPRLQSRAGETLEAAGWLRTHTRCALGLECPSSPASVAGLSAKVASSKKPSLTCPELISAENTLILPCLLIHVYICVYVFNLSHPNKI</sequence>
<evidence type="ECO:0000313" key="2">
    <source>
        <dbReference type="Proteomes" id="UP001162501"/>
    </source>
</evidence>
<organism evidence="1 2">
    <name type="scientific">Rangifer tarandus platyrhynchus</name>
    <name type="common">Svalbard reindeer</name>
    <dbReference type="NCBI Taxonomy" id="3082113"/>
    <lineage>
        <taxon>Eukaryota</taxon>
        <taxon>Metazoa</taxon>
        <taxon>Chordata</taxon>
        <taxon>Craniata</taxon>
        <taxon>Vertebrata</taxon>
        <taxon>Euteleostomi</taxon>
        <taxon>Mammalia</taxon>
        <taxon>Eutheria</taxon>
        <taxon>Laurasiatheria</taxon>
        <taxon>Artiodactyla</taxon>
        <taxon>Ruminantia</taxon>
        <taxon>Pecora</taxon>
        <taxon>Cervidae</taxon>
        <taxon>Odocoileinae</taxon>
        <taxon>Rangifer</taxon>
    </lineage>
</organism>
<gene>
    <name evidence="1" type="ORF">MRATA1EN22A_LOCUS24140</name>
</gene>
<proteinExistence type="predicted"/>
<dbReference type="Proteomes" id="UP001162501">
    <property type="component" value="Chromosome 5"/>
</dbReference>